<dbReference type="EMBL" id="JACEFO010001807">
    <property type="protein sequence ID" value="KAF8701443.1"/>
    <property type="molecule type" value="Genomic_DNA"/>
</dbReference>
<accession>A0A835ER72</accession>
<organism evidence="2 3">
    <name type="scientific">Digitaria exilis</name>
    <dbReference type="NCBI Taxonomy" id="1010633"/>
    <lineage>
        <taxon>Eukaryota</taxon>
        <taxon>Viridiplantae</taxon>
        <taxon>Streptophyta</taxon>
        <taxon>Embryophyta</taxon>
        <taxon>Tracheophyta</taxon>
        <taxon>Spermatophyta</taxon>
        <taxon>Magnoliopsida</taxon>
        <taxon>Liliopsida</taxon>
        <taxon>Poales</taxon>
        <taxon>Poaceae</taxon>
        <taxon>PACMAD clade</taxon>
        <taxon>Panicoideae</taxon>
        <taxon>Panicodae</taxon>
        <taxon>Paniceae</taxon>
        <taxon>Anthephorinae</taxon>
        <taxon>Digitaria</taxon>
    </lineage>
</organism>
<protein>
    <recommendedName>
        <fullName evidence="4">Photosynthetic NDH subunit of subcomplex B 1, chloroplastic</fullName>
    </recommendedName>
</protein>
<dbReference type="Gene3D" id="3.40.50.2000">
    <property type="entry name" value="Glycogen Phosphorylase B"/>
    <property type="match status" value="2"/>
</dbReference>
<sequence>MHFIIPPHTGHVDVHGHHAHDDPTPAPPRQCCGHHLLLLAPSTTTSHRRRGSSAVARSAKKKNPWLDPFDDGPDEEFDYQGMFSGGKQEEDPRPPEDPTNPFGFLRFPQGYNPELDSLASKVRGDVRRACCVVSGGVYENVLFFPVVQMLKDRYPGVLVDVVTSERGKQVYEMCKNVRYANVYDPDDDWPEPAEYTHQLGVLKNRYYDLILSTRLAGIGHALFLFMSSARDKVGYIYPNVNSVGAGLFLTEMFKAPTTNLSDGGYHMYKEMLEWIGRPAKNPLRVSISKKLRAYVEDKYSRAGVEKGKYVVIHGIASDSVANMKSRGDDDCLLPLEHWAQIAKEIRFTVHFPRIVPLFVIPHEKHREEIEEEVGEDTNILFLTTPGQLTCLINDSAGVVATNTAAVQLANARDKPCVALFSSAEKAKLFLPYVEDKGSCTVITSATGKLIDIDVEAVKKAVKDFVPAPTFALA</sequence>
<dbReference type="AlphaFoldDB" id="A0A835ER72"/>
<dbReference type="SUPFAM" id="SSF53756">
    <property type="entry name" value="UDP-Glycosyltransferase/glycogen phosphorylase"/>
    <property type="match status" value="1"/>
</dbReference>
<proteinExistence type="predicted"/>
<feature type="region of interest" description="Disordered" evidence="1">
    <location>
        <begin position="1"/>
        <end position="25"/>
    </location>
</feature>
<dbReference type="PANTHER" id="PTHR37698:SF1">
    <property type="entry name" value="PHOTOSYNTHETIC NDH SUBUNIT OF SUBCOMPLEX B 1, CHLOROPLASTIC"/>
    <property type="match status" value="1"/>
</dbReference>
<evidence type="ECO:0000256" key="1">
    <source>
        <dbReference type="SAM" id="MobiDB-lite"/>
    </source>
</evidence>
<dbReference type="OrthoDB" id="1932779at2759"/>
<evidence type="ECO:0000313" key="3">
    <source>
        <dbReference type="Proteomes" id="UP000636709"/>
    </source>
</evidence>
<feature type="compositionally biased region" description="Acidic residues" evidence="1">
    <location>
        <begin position="68"/>
        <end position="78"/>
    </location>
</feature>
<dbReference type="GO" id="GO:0010598">
    <property type="term" value="C:NAD(P)H dehydrogenase complex (plastoquinone)"/>
    <property type="evidence" value="ECO:0007669"/>
    <property type="project" value="InterPro"/>
</dbReference>
<dbReference type="PANTHER" id="PTHR37698">
    <property type="entry name" value="PHOTOSYNTHETIC NDH SUBUNIT OF SUBCOMPLEX B 1, CHLOROPLASTIC"/>
    <property type="match status" value="1"/>
</dbReference>
<dbReference type="Proteomes" id="UP000636709">
    <property type="component" value="Unassembled WGS sequence"/>
</dbReference>
<comment type="caution">
    <text evidence="2">The sequence shown here is derived from an EMBL/GenBank/DDBJ whole genome shotgun (WGS) entry which is preliminary data.</text>
</comment>
<name>A0A835ER72_9POAL</name>
<evidence type="ECO:0000313" key="2">
    <source>
        <dbReference type="EMBL" id="KAF8701443.1"/>
    </source>
</evidence>
<evidence type="ECO:0008006" key="4">
    <source>
        <dbReference type="Google" id="ProtNLM"/>
    </source>
</evidence>
<feature type="compositionally biased region" description="Basic and acidic residues" evidence="1">
    <location>
        <begin position="87"/>
        <end position="96"/>
    </location>
</feature>
<dbReference type="InterPro" id="IPR044983">
    <property type="entry name" value="PNSB1"/>
</dbReference>
<dbReference type="GO" id="GO:0009773">
    <property type="term" value="P:photosynthetic electron transport in photosystem I"/>
    <property type="evidence" value="ECO:0007669"/>
    <property type="project" value="InterPro"/>
</dbReference>
<feature type="compositionally biased region" description="Basic and acidic residues" evidence="1">
    <location>
        <begin position="10"/>
        <end position="23"/>
    </location>
</feature>
<dbReference type="GO" id="GO:0009507">
    <property type="term" value="C:chloroplast"/>
    <property type="evidence" value="ECO:0007669"/>
    <property type="project" value="InterPro"/>
</dbReference>
<gene>
    <name evidence="2" type="ORF">HU200_033609</name>
</gene>
<reference evidence="2" key="1">
    <citation type="submission" date="2020-07" db="EMBL/GenBank/DDBJ databases">
        <title>Genome sequence and genetic diversity analysis of an under-domesticated orphan crop, white fonio (Digitaria exilis).</title>
        <authorList>
            <person name="Bennetzen J.L."/>
            <person name="Chen S."/>
            <person name="Ma X."/>
            <person name="Wang X."/>
            <person name="Yssel A.E.J."/>
            <person name="Chaluvadi S.R."/>
            <person name="Johnson M."/>
            <person name="Gangashetty P."/>
            <person name="Hamidou F."/>
            <person name="Sanogo M.D."/>
            <person name="Zwaenepoel A."/>
            <person name="Wallace J."/>
            <person name="Van De Peer Y."/>
            <person name="Van Deynze A."/>
        </authorList>
    </citation>
    <scope>NUCLEOTIDE SEQUENCE</scope>
    <source>
        <tissue evidence="2">Leaves</tissue>
    </source>
</reference>
<feature type="region of interest" description="Disordered" evidence="1">
    <location>
        <begin position="42"/>
        <end position="103"/>
    </location>
</feature>
<keyword evidence="3" id="KW-1185">Reference proteome</keyword>